<dbReference type="GO" id="GO:0031179">
    <property type="term" value="P:peptide modification"/>
    <property type="evidence" value="ECO:0007669"/>
    <property type="project" value="InterPro"/>
</dbReference>
<feature type="chain" id="PRO_5031281030" description="Squalene cyclase C-terminal domain-containing protein" evidence="1">
    <location>
        <begin position="25"/>
        <end position="471"/>
    </location>
</feature>
<keyword evidence="1" id="KW-0732">Signal</keyword>
<accession>A0A7Y2E6M2</accession>
<dbReference type="SUPFAM" id="SSF158745">
    <property type="entry name" value="LanC-like"/>
    <property type="match status" value="1"/>
</dbReference>
<comment type="caution">
    <text evidence="2">The sequence shown here is derived from an EMBL/GenBank/DDBJ whole genome shotgun (WGS) entry which is preliminary data.</text>
</comment>
<evidence type="ECO:0000256" key="1">
    <source>
        <dbReference type="SAM" id="SignalP"/>
    </source>
</evidence>
<reference evidence="2 3" key="1">
    <citation type="submission" date="2020-03" db="EMBL/GenBank/DDBJ databases">
        <title>Metabolic flexibility allows generalist bacteria to become dominant in a frequently disturbed ecosystem.</title>
        <authorList>
            <person name="Chen Y.-J."/>
            <person name="Leung P.M."/>
            <person name="Bay S.K."/>
            <person name="Hugenholtz P."/>
            <person name="Kessler A.J."/>
            <person name="Shelley G."/>
            <person name="Waite D.W."/>
            <person name="Cook P.L."/>
            <person name="Greening C."/>
        </authorList>
    </citation>
    <scope>NUCLEOTIDE SEQUENCE [LARGE SCALE GENOMIC DNA]</scope>
    <source>
        <strain evidence="2">SS_bin_28</strain>
    </source>
</reference>
<proteinExistence type="predicted"/>
<evidence type="ECO:0008006" key="4">
    <source>
        <dbReference type="Google" id="ProtNLM"/>
    </source>
</evidence>
<dbReference type="InterPro" id="IPR007822">
    <property type="entry name" value="LANC-like"/>
</dbReference>
<dbReference type="PRINTS" id="PR01950">
    <property type="entry name" value="LANCSUPER"/>
</dbReference>
<dbReference type="SMART" id="SM01260">
    <property type="entry name" value="LANC_like"/>
    <property type="match status" value="1"/>
</dbReference>
<dbReference type="AlphaFoldDB" id="A0A7Y2E6M2"/>
<dbReference type="Gene3D" id="1.50.10.20">
    <property type="match status" value="1"/>
</dbReference>
<name>A0A7Y2E6M2_UNCEI</name>
<feature type="signal peptide" evidence="1">
    <location>
        <begin position="1"/>
        <end position="24"/>
    </location>
</feature>
<dbReference type="EMBL" id="JABDJR010000031">
    <property type="protein sequence ID" value="NNF05312.1"/>
    <property type="molecule type" value="Genomic_DNA"/>
</dbReference>
<dbReference type="PRINTS" id="PR01955">
    <property type="entry name" value="LANCFRANKIA"/>
</dbReference>
<dbReference type="Pfam" id="PF05147">
    <property type="entry name" value="LANC_like"/>
    <property type="match status" value="1"/>
</dbReference>
<dbReference type="Proteomes" id="UP000547674">
    <property type="component" value="Unassembled WGS sequence"/>
</dbReference>
<protein>
    <recommendedName>
        <fullName evidence="4">Squalene cyclase C-terminal domain-containing protein</fullName>
    </recommendedName>
</protein>
<organism evidence="2 3">
    <name type="scientific">Eiseniibacteriota bacterium</name>
    <dbReference type="NCBI Taxonomy" id="2212470"/>
    <lineage>
        <taxon>Bacteria</taxon>
        <taxon>Candidatus Eiseniibacteriota</taxon>
    </lineage>
</organism>
<sequence length="471" mass="51312">MKKFCLAALMLVLGLGTVACEQGAGEGGPVAWSAETRPYLDHATKVANYLVSVSEANGLTAEVAFSPGGTRSWVPEGAELGAGLDLAEGQAGITLFLLELYRVTQDEAHRAQAVYAANSLLASCEEDLKAEEPTLGTGLYDGIAGIGFVLHRASEVLGESRFREAAASCAQAIEERLTSRAGMATWGTENGLYSGDAGSGLYLLYAAKKMGRREALEPLREVGNRYLEIGRLDWKSGALYWTVSDRDGMIFPNFSRGNAGIGYFLIDLYKHTEDDQYLSLASAGAEYLKAIAQAKRGESFLLPYGMSKRDWRNRYELGWADGIIGSSRFFYHLAYTTGDPQWTEILDQCIASVSSSEPDSTWSLRDGKGSVAQFWVQLYQNLNDQKYMDLAQPMLEALVGEAKISEATVSPTQMSWSVPDTENPERATTPLGYLNGAAGMGLLMLQMDAALQSHKWPLVLPDDPFGPFEEF</sequence>
<dbReference type="PROSITE" id="PS51257">
    <property type="entry name" value="PROKAR_LIPOPROTEIN"/>
    <property type="match status" value="1"/>
</dbReference>
<gene>
    <name evidence="2" type="ORF">HKN21_00995</name>
</gene>
<evidence type="ECO:0000313" key="2">
    <source>
        <dbReference type="EMBL" id="NNF05312.1"/>
    </source>
</evidence>
<evidence type="ECO:0000313" key="3">
    <source>
        <dbReference type="Proteomes" id="UP000547674"/>
    </source>
</evidence>